<dbReference type="EMBL" id="JAGZMZ010000039">
    <property type="protein sequence ID" value="MBS4885040.1"/>
    <property type="molecule type" value="Genomic_DNA"/>
</dbReference>
<feature type="domain" description="Serine aminopeptidase S33" evidence="1">
    <location>
        <begin position="30"/>
        <end position="292"/>
    </location>
</feature>
<organism evidence="2 3">
    <name type="scientific">Amedibacillus dolichus</name>
    <dbReference type="NCBI Taxonomy" id="31971"/>
    <lineage>
        <taxon>Bacteria</taxon>
        <taxon>Bacillati</taxon>
        <taxon>Bacillota</taxon>
        <taxon>Erysipelotrichia</taxon>
        <taxon>Erysipelotrichales</taxon>
        <taxon>Erysipelotrichaceae</taxon>
        <taxon>Amedibacillus</taxon>
    </lineage>
</organism>
<keyword evidence="2" id="KW-0378">Hydrolase</keyword>
<comment type="caution">
    <text evidence="2">The sequence shown here is derived from an EMBL/GenBank/DDBJ whole genome shotgun (WGS) entry which is preliminary data.</text>
</comment>
<dbReference type="Gene3D" id="3.40.50.1820">
    <property type="entry name" value="alpha/beta hydrolase"/>
    <property type="match status" value="1"/>
</dbReference>
<dbReference type="Pfam" id="PF12146">
    <property type="entry name" value="Hydrolase_4"/>
    <property type="match status" value="1"/>
</dbReference>
<dbReference type="RefSeq" id="WP_178541604.1">
    <property type="nucleotide sequence ID" value="NZ_JAGZMZ010000039.1"/>
</dbReference>
<name>A0A943A422_9FIRM</name>
<evidence type="ECO:0000259" key="1">
    <source>
        <dbReference type="Pfam" id="PF12146"/>
    </source>
</evidence>
<dbReference type="PANTHER" id="PTHR11614">
    <property type="entry name" value="PHOSPHOLIPASE-RELATED"/>
    <property type="match status" value="1"/>
</dbReference>
<dbReference type="InterPro" id="IPR029058">
    <property type="entry name" value="AB_hydrolase_fold"/>
</dbReference>
<dbReference type="GO" id="GO:0016787">
    <property type="term" value="F:hydrolase activity"/>
    <property type="evidence" value="ECO:0007669"/>
    <property type="project" value="UniProtKB-KW"/>
</dbReference>
<sequence>MAVVTESFYIPSKVDGLQLSVMTITPDCAPVGIVQISHGMCEHKERYIPIMEFLASKGFACIIHDHRGHGGSVKSEEDLGYFYQGGEKGLIADVALVGTQMKKKHPGLPFYLLGHSMGSLIARAYLKKLDFTLDGLIISGCPVYVPGCKMGQSIVKFLEAFKGDHGHSKMLDRLSKYKDDGRFAGEDSPNAWVCSNPDILTEYDNDPLTQFHFTLSGYQALFKTMEMVYSPKGWKVTKPNLPIWFISGEDDPCMGSEERFLEAIDILRQVGYDNISYQIYPHMRHEVLNETEKEIVWNDLEEKLMMWNQKITDALSKQLDEE</sequence>
<dbReference type="Proteomes" id="UP000753219">
    <property type="component" value="Unassembled WGS sequence"/>
</dbReference>
<evidence type="ECO:0000313" key="2">
    <source>
        <dbReference type="EMBL" id="MBS4885040.1"/>
    </source>
</evidence>
<dbReference type="SUPFAM" id="SSF53474">
    <property type="entry name" value="alpha/beta-Hydrolases"/>
    <property type="match status" value="1"/>
</dbReference>
<evidence type="ECO:0000313" key="3">
    <source>
        <dbReference type="Proteomes" id="UP000753219"/>
    </source>
</evidence>
<proteinExistence type="predicted"/>
<gene>
    <name evidence="2" type="ORF">KHZ85_09840</name>
</gene>
<dbReference type="InterPro" id="IPR022742">
    <property type="entry name" value="Hydrolase_4"/>
</dbReference>
<reference evidence="2" key="1">
    <citation type="submission" date="2021-02" db="EMBL/GenBank/DDBJ databases">
        <title>Infant gut strain persistence is associated with maternal origin, phylogeny, and functional potential including surface adhesion and iron acquisition.</title>
        <authorList>
            <person name="Lou Y.C."/>
        </authorList>
    </citation>
    <scope>NUCLEOTIDE SEQUENCE</scope>
    <source>
        <strain evidence="2">L3_108_103G1_dasL3_108_103G1_concoct_2</strain>
    </source>
</reference>
<dbReference type="AlphaFoldDB" id="A0A943A422"/>
<dbReference type="InterPro" id="IPR051044">
    <property type="entry name" value="MAG_DAG_Lipase"/>
</dbReference>
<accession>A0A943A422</accession>
<protein>
    <submittedName>
        <fullName evidence="2">Alpha/beta fold hydrolase</fullName>
    </submittedName>
</protein>